<name>A0A1H1JY81_9BURK</name>
<dbReference type="Pfam" id="PF04299">
    <property type="entry name" value="FMN_bind_2"/>
    <property type="match status" value="1"/>
</dbReference>
<protein>
    <submittedName>
        <fullName evidence="1">Negative transcriptional regulator, PaiB family</fullName>
    </submittedName>
</protein>
<dbReference type="PIRSF" id="PIRSF010372">
    <property type="entry name" value="PaiB"/>
    <property type="match status" value="1"/>
</dbReference>
<dbReference type="InterPro" id="IPR012349">
    <property type="entry name" value="Split_barrel_FMN-bd"/>
</dbReference>
<proteinExistence type="predicted"/>
<dbReference type="PANTHER" id="PTHR35802:SF1">
    <property type="entry name" value="PROTEASE SYNTHASE AND SPORULATION PROTEIN PAI 2"/>
    <property type="match status" value="1"/>
</dbReference>
<organism evidence="1 2">
    <name type="scientific">Paraburkholderia fungorum</name>
    <dbReference type="NCBI Taxonomy" id="134537"/>
    <lineage>
        <taxon>Bacteria</taxon>
        <taxon>Pseudomonadati</taxon>
        <taxon>Pseudomonadota</taxon>
        <taxon>Betaproteobacteria</taxon>
        <taxon>Burkholderiales</taxon>
        <taxon>Burkholderiaceae</taxon>
        <taxon>Paraburkholderia</taxon>
    </lineage>
</organism>
<dbReference type="OrthoDB" id="9794948at2"/>
<dbReference type="InterPro" id="IPR007396">
    <property type="entry name" value="TR_PAI2-type"/>
</dbReference>
<accession>A0A1H1JY81</accession>
<dbReference type="Gene3D" id="2.30.110.10">
    <property type="entry name" value="Electron Transport, Fmn-binding Protein, Chain A"/>
    <property type="match status" value="1"/>
</dbReference>
<dbReference type="EMBL" id="FNKP01000004">
    <property type="protein sequence ID" value="SDR54709.1"/>
    <property type="molecule type" value="Genomic_DNA"/>
</dbReference>
<dbReference type="AlphaFoldDB" id="A0A1H1JY81"/>
<dbReference type="SUPFAM" id="SSF50475">
    <property type="entry name" value="FMN-binding split barrel"/>
    <property type="match status" value="1"/>
</dbReference>
<evidence type="ECO:0000313" key="2">
    <source>
        <dbReference type="Proteomes" id="UP000183487"/>
    </source>
</evidence>
<dbReference type="PANTHER" id="PTHR35802">
    <property type="entry name" value="PROTEASE SYNTHASE AND SPORULATION PROTEIN PAI 2"/>
    <property type="match status" value="1"/>
</dbReference>
<dbReference type="Proteomes" id="UP000183487">
    <property type="component" value="Unassembled WGS sequence"/>
</dbReference>
<sequence length="212" mass="23646">MYVPAQFEESDVKAMHALITQRAFGTLVTHGSGGLDANHVPFELCASEDGIGTLQAHVARANPVWQDVEDGDEVMVIFHAGDGYISPNWYPSKHEHHQQVPTWNYVVVHAHGRIRIRDDLKFVRGVVARLTRTHEAHESKPWKMGDAPADYLDEQLQHIVGLEIEITKLAGKRKLGQHKDVRDIKGPAEMLNARGNHQIGDAMLACAAKKDE</sequence>
<reference evidence="2" key="1">
    <citation type="submission" date="2016-10" db="EMBL/GenBank/DDBJ databases">
        <authorList>
            <person name="Varghese N."/>
        </authorList>
    </citation>
    <scope>NUCLEOTIDE SEQUENCE [LARGE SCALE GENOMIC DNA]</scope>
    <source>
        <strain evidence="2">GAS106B</strain>
    </source>
</reference>
<keyword evidence="2" id="KW-1185">Reference proteome</keyword>
<evidence type="ECO:0000313" key="1">
    <source>
        <dbReference type="EMBL" id="SDR54709.1"/>
    </source>
</evidence>
<gene>
    <name evidence="1" type="ORF">SAMN05443245_7489</name>
</gene>
<dbReference type="RefSeq" id="WP_074774266.1">
    <property type="nucleotide sequence ID" value="NZ_FNKP01000004.1"/>
</dbReference>